<evidence type="ECO:0000313" key="4">
    <source>
        <dbReference type="Proteomes" id="UP001306950"/>
    </source>
</evidence>
<dbReference type="Gene3D" id="1.10.10.10">
    <property type="entry name" value="Winged helix-like DNA-binding domain superfamily/Winged helix DNA-binding domain"/>
    <property type="match status" value="1"/>
</dbReference>
<dbReference type="PROSITE" id="PS50995">
    <property type="entry name" value="HTH_MARR_2"/>
    <property type="match status" value="1"/>
</dbReference>
<dbReference type="Proteomes" id="UP001306950">
    <property type="component" value="Unassembled WGS sequence"/>
</dbReference>
<reference evidence="3 4" key="1">
    <citation type="submission" date="2024-02" db="EMBL/GenBank/DDBJ databases">
        <title>A nitrogen-fixing paenibacillus bacterium.</title>
        <authorList>
            <person name="Zhang W.L."/>
            <person name="Chen S.F."/>
        </authorList>
    </citation>
    <scope>NUCLEOTIDE SEQUENCE [LARGE SCALE GENOMIC DNA]</scope>
    <source>
        <strain evidence="3 4">M1</strain>
    </source>
</reference>
<evidence type="ECO:0000259" key="2">
    <source>
        <dbReference type="PROSITE" id="PS50995"/>
    </source>
</evidence>
<keyword evidence="1" id="KW-0238">DNA-binding</keyword>
<dbReference type="InterPro" id="IPR036388">
    <property type="entry name" value="WH-like_DNA-bd_sf"/>
</dbReference>
<comment type="caution">
    <text evidence="3">The sequence shown here is derived from an EMBL/GenBank/DDBJ whole genome shotgun (WGS) entry which is preliminary data.</text>
</comment>
<keyword evidence="4" id="KW-1185">Reference proteome</keyword>
<sequence>MNDHMNQSNLIDLISDKHTALRKQVGDLSDDGINKTEAHILAVLEAYHKLSISEVARKIGISRQGTHKSIQGLLAGEYIEVAHGQGNERDKQIVLTPKGADYCRQTAIIKDRLERQIADKLGKDQVELLKKMLREPWL</sequence>
<dbReference type="EMBL" id="JAZHPZ010000006">
    <property type="protein sequence ID" value="MEF2967026.1"/>
    <property type="molecule type" value="Genomic_DNA"/>
</dbReference>
<accession>A0ABU7VTD6</accession>
<gene>
    <name evidence="3" type="ORF">V3851_14385</name>
</gene>
<dbReference type="SMART" id="SM00347">
    <property type="entry name" value="HTH_MARR"/>
    <property type="match status" value="1"/>
</dbReference>
<dbReference type="Pfam" id="PF12802">
    <property type="entry name" value="MarR_2"/>
    <property type="match status" value="1"/>
</dbReference>
<proteinExistence type="predicted"/>
<dbReference type="PRINTS" id="PR00598">
    <property type="entry name" value="HTHMARR"/>
</dbReference>
<protein>
    <submittedName>
        <fullName evidence="3">MarR family winged helix-turn-helix transcriptional regulator</fullName>
    </submittedName>
</protein>
<dbReference type="RefSeq" id="WP_331847247.1">
    <property type="nucleotide sequence ID" value="NZ_JAZHPZ010000006.1"/>
</dbReference>
<dbReference type="InterPro" id="IPR039422">
    <property type="entry name" value="MarR/SlyA-like"/>
</dbReference>
<name>A0ABU7VTD6_9BACL</name>
<evidence type="ECO:0000313" key="3">
    <source>
        <dbReference type="EMBL" id="MEF2967026.1"/>
    </source>
</evidence>
<dbReference type="InterPro" id="IPR036390">
    <property type="entry name" value="WH_DNA-bd_sf"/>
</dbReference>
<evidence type="ECO:0000256" key="1">
    <source>
        <dbReference type="ARBA" id="ARBA00023125"/>
    </source>
</evidence>
<dbReference type="PANTHER" id="PTHR33164">
    <property type="entry name" value="TRANSCRIPTIONAL REGULATOR, MARR FAMILY"/>
    <property type="match status" value="1"/>
</dbReference>
<dbReference type="PANTHER" id="PTHR33164:SF44">
    <property type="entry name" value="TRANSCRIPTIONAL REGULATORY PROTEIN"/>
    <property type="match status" value="1"/>
</dbReference>
<feature type="domain" description="HTH marR-type" evidence="2">
    <location>
        <begin position="1"/>
        <end position="138"/>
    </location>
</feature>
<dbReference type="InterPro" id="IPR000835">
    <property type="entry name" value="HTH_MarR-typ"/>
</dbReference>
<organism evidence="3 4">
    <name type="scientific">Paenibacillus haidiansis</name>
    <dbReference type="NCBI Taxonomy" id="1574488"/>
    <lineage>
        <taxon>Bacteria</taxon>
        <taxon>Bacillati</taxon>
        <taxon>Bacillota</taxon>
        <taxon>Bacilli</taxon>
        <taxon>Bacillales</taxon>
        <taxon>Paenibacillaceae</taxon>
        <taxon>Paenibacillus</taxon>
    </lineage>
</organism>
<dbReference type="SUPFAM" id="SSF46785">
    <property type="entry name" value="Winged helix' DNA-binding domain"/>
    <property type="match status" value="1"/>
</dbReference>